<keyword evidence="5" id="KW-0472">Membrane</keyword>
<evidence type="ECO:0000259" key="9">
    <source>
        <dbReference type="SMART" id="SM00747"/>
    </source>
</evidence>
<keyword evidence="6" id="KW-0732">Signal</keyword>
<dbReference type="Pfam" id="PF05730">
    <property type="entry name" value="CFEM"/>
    <property type="match status" value="1"/>
</dbReference>
<sequence length="143" mass="15598">MSANFSLSVPLHKISIHHPPFGMKIVAVVVTLAVAAVGQASPVLNSTDSTLDLNNCSSNSSSCVPSDVMPQRHERPKDIIPHCALSCIESYVKLHTRCRATDYLCICNHKEIKDKNAVSCVVNNCGFTKARNKVYPAIVEFCK</sequence>
<keyword evidence="4" id="KW-0964">Secreted</keyword>
<dbReference type="InterPro" id="IPR008427">
    <property type="entry name" value="Extracellular_membr_CFEM_dom"/>
</dbReference>
<proteinExistence type="inferred from homology"/>
<evidence type="ECO:0000256" key="3">
    <source>
        <dbReference type="ARBA" id="ARBA00010031"/>
    </source>
</evidence>
<protein>
    <recommendedName>
        <fullName evidence="9">CFEM domain-containing protein</fullName>
    </recommendedName>
</protein>
<feature type="domain" description="CFEM" evidence="9">
    <location>
        <begin position="76"/>
        <end position="143"/>
    </location>
</feature>
<evidence type="ECO:0000256" key="5">
    <source>
        <dbReference type="ARBA" id="ARBA00022622"/>
    </source>
</evidence>
<dbReference type="GO" id="GO:0005576">
    <property type="term" value="C:extracellular region"/>
    <property type="evidence" value="ECO:0007669"/>
    <property type="project" value="UniProtKB-SubCell"/>
</dbReference>
<evidence type="ECO:0000256" key="1">
    <source>
        <dbReference type="ARBA" id="ARBA00004589"/>
    </source>
</evidence>
<reference evidence="10 11" key="1">
    <citation type="submission" date="2016-07" db="EMBL/GenBank/DDBJ databases">
        <title>Comparative genomics of the entomopathogenic fungus Beauveria bassiana.</title>
        <authorList>
            <person name="Valero Jimenez C.A."/>
            <person name="Zwaan B.J."/>
            <person name="Van Kan J.A."/>
            <person name="Takken W."/>
            <person name="Debets A.J."/>
            <person name="Schoustra S.E."/>
            <person name="Koenraadt C.J."/>
        </authorList>
    </citation>
    <scope>NUCLEOTIDE SEQUENCE [LARGE SCALE GENOMIC DNA]</scope>
    <source>
        <strain evidence="10 11">ARSEF 8028</strain>
    </source>
</reference>
<evidence type="ECO:0000256" key="8">
    <source>
        <dbReference type="ARBA" id="ARBA00023288"/>
    </source>
</evidence>
<evidence type="ECO:0000256" key="6">
    <source>
        <dbReference type="ARBA" id="ARBA00022729"/>
    </source>
</evidence>
<keyword evidence="8" id="KW-0449">Lipoprotein</keyword>
<evidence type="ECO:0000256" key="2">
    <source>
        <dbReference type="ARBA" id="ARBA00004613"/>
    </source>
</evidence>
<dbReference type="AlphaFoldDB" id="A0A2S7YAX9"/>
<accession>A0A2S7YAX9</accession>
<keyword evidence="7" id="KW-1015">Disulfide bond</keyword>
<dbReference type="OrthoDB" id="4870560at2759"/>
<comment type="subcellular location">
    <subcellularLocation>
        <location evidence="1">Membrane</location>
        <topology evidence="1">Lipid-anchor</topology>
        <topology evidence="1">GPI-anchor</topology>
    </subcellularLocation>
    <subcellularLocation>
        <location evidence="2">Secreted</location>
    </subcellularLocation>
</comment>
<evidence type="ECO:0000256" key="7">
    <source>
        <dbReference type="ARBA" id="ARBA00023157"/>
    </source>
</evidence>
<dbReference type="Proteomes" id="UP000237441">
    <property type="component" value="Unassembled WGS sequence"/>
</dbReference>
<keyword evidence="5" id="KW-0336">GPI-anchor</keyword>
<comment type="similarity">
    <text evidence="3">Belongs to the RBT5 family.</text>
</comment>
<gene>
    <name evidence="10" type="ORF">BB8028_0004g02720</name>
</gene>
<dbReference type="GO" id="GO:0098552">
    <property type="term" value="C:side of membrane"/>
    <property type="evidence" value="ECO:0007669"/>
    <property type="project" value="UniProtKB-KW"/>
</dbReference>
<evidence type="ECO:0000313" key="10">
    <source>
        <dbReference type="EMBL" id="PQK13341.1"/>
    </source>
</evidence>
<name>A0A2S7YAX9_BEABA</name>
<dbReference type="SMART" id="SM00747">
    <property type="entry name" value="CFEM"/>
    <property type="match status" value="1"/>
</dbReference>
<evidence type="ECO:0000313" key="11">
    <source>
        <dbReference type="Proteomes" id="UP000237441"/>
    </source>
</evidence>
<comment type="caution">
    <text evidence="10">The sequence shown here is derived from an EMBL/GenBank/DDBJ whole genome shotgun (WGS) entry which is preliminary data.</text>
</comment>
<keyword evidence="5" id="KW-0325">Glycoprotein</keyword>
<organism evidence="10 11">
    <name type="scientific">Beauveria bassiana</name>
    <name type="common">White muscardine disease fungus</name>
    <name type="synonym">Tritirachium shiotae</name>
    <dbReference type="NCBI Taxonomy" id="176275"/>
    <lineage>
        <taxon>Eukaryota</taxon>
        <taxon>Fungi</taxon>
        <taxon>Dikarya</taxon>
        <taxon>Ascomycota</taxon>
        <taxon>Pezizomycotina</taxon>
        <taxon>Sordariomycetes</taxon>
        <taxon>Hypocreomycetidae</taxon>
        <taxon>Hypocreales</taxon>
        <taxon>Cordycipitaceae</taxon>
        <taxon>Beauveria</taxon>
    </lineage>
</organism>
<dbReference type="EMBL" id="JRHA01000004">
    <property type="protein sequence ID" value="PQK13341.1"/>
    <property type="molecule type" value="Genomic_DNA"/>
</dbReference>
<evidence type="ECO:0000256" key="4">
    <source>
        <dbReference type="ARBA" id="ARBA00022525"/>
    </source>
</evidence>